<dbReference type="GO" id="GO:0016020">
    <property type="term" value="C:membrane"/>
    <property type="evidence" value="ECO:0007669"/>
    <property type="project" value="UniProtKB-SubCell"/>
</dbReference>
<proteinExistence type="predicted"/>
<dbReference type="InterPro" id="IPR020846">
    <property type="entry name" value="MFS_dom"/>
</dbReference>
<dbReference type="Pfam" id="PF00083">
    <property type="entry name" value="Sugar_tr"/>
    <property type="match status" value="1"/>
</dbReference>
<feature type="region of interest" description="Disordered" evidence="5">
    <location>
        <begin position="597"/>
        <end position="620"/>
    </location>
</feature>
<dbReference type="EMBL" id="JAMKOV010000010">
    <property type="protein sequence ID" value="KAI8037785.1"/>
    <property type="molecule type" value="Genomic_DNA"/>
</dbReference>
<evidence type="ECO:0000256" key="2">
    <source>
        <dbReference type="ARBA" id="ARBA00022692"/>
    </source>
</evidence>
<feature type="transmembrane region" description="Helical" evidence="6">
    <location>
        <begin position="298"/>
        <end position="319"/>
    </location>
</feature>
<dbReference type="InterPro" id="IPR036259">
    <property type="entry name" value="MFS_trans_sf"/>
</dbReference>
<feature type="transmembrane region" description="Helical" evidence="6">
    <location>
        <begin position="498"/>
        <end position="519"/>
    </location>
</feature>
<evidence type="ECO:0000313" key="8">
    <source>
        <dbReference type="EMBL" id="KAI8037785.1"/>
    </source>
</evidence>
<feature type="transmembrane region" description="Helical" evidence="6">
    <location>
        <begin position="446"/>
        <end position="464"/>
    </location>
</feature>
<gene>
    <name evidence="8" type="ORF">M5D96_009286</name>
</gene>
<evidence type="ECO:0000259" key="7">
    <source>
        <dbReference type="PROSITE" id="PS50850"/>
    </source>
</evidence>
<feature type="region of interest" description="Disordered" evidence="5">
    <location>
        <begin position="63"/>
        <end position="87"/>
    </location>
</feature>
<feature type="domain" description="Major facilitator superfamily (MFS) profile" evidence="7">
    <location>
        <begin position="172"/>
        <end position="584"/>
    </location>
</feature>
<feature type="transmembrane region" description="Helical" evidence="6">
    <location>
        <begin position="264"/>
        <end position="286"/>
    </location>
</feature>
<dbReference type="GO" id="GO:0022857">
    <property type="term" value="F:transmembrane transporter activity"/>
    <property type="evidence" value="ECO:0007669"/>
    <property type="project" value="InterPro"/>
</dbReference>
<feature type="compositionally biased region" description="Polar residues" evidence="5">
    <location>
        <begin position="63"/>
        <end position="82"/>
    </location>
</feature>
<feature type="transmembrane region" description="Helical" evidence="6">
    <location>
        <begin position="556"/>
        <end position="579"/>
    </location>
</feature>
<dbReference type="PROSITE" id="PS00216">
    <property type="entry name" value="SUGAR_TRANSPORT_1"/>
    <property type="match status" value="1"/>
</dbReference>
<dbReference type="InterPro" id="IPR005828">
    <property type="entry name" value="MFS_sugar_transport-like"/>
</dbReference>
<keyword evidence="2 6" id="KW-0812">Transmembrane</keyword>
<organism evidence="8 9">
    <name type="scientific">Drosophila gunungcola</name>
    <name type="common">fruit fly</name>
    <dbReference type="NCBI Taxonomy" id="103775"/>
    <lineage>
        <taxon>Eukaryota</taxon>
        <taxon>Metazoa</taxon>
        <taxon>Ecdysozoa</taxon>
        <taxon>Arthropoda</taxon>
        <taxon>Hexapoda</taxon>
        <taxon>Insecta</taxon>
        <taxon>Pterygota</taxon>
        <taxon>Neoptera</taxon>
        <taxon>Endopterygota</taxon>
        <taxon>Diptera</taxon>
        <taxon>Brachycera</taxon>
        <taxon>Muscomorpha</taxon>
        <taxon>Ephydroidea</taxon>
        <taxon>Drosophilidae</taxon>
        <taxon>Drosophila</taxon>
        <taxon>Sophophora</taxon>
    </lineage>
</organism>
<evidence type="ECO:0000256" key="6">
    <source>
        <dbReference type="SAM" id="Phobius"/>
    </source>
</evidence>
<dbReference type="PROSITE" id="PS50850">
    <property type="entry name" value="MFS"/>
    <property type="match status" value="1"/>
</dbReference>
<feature type="transmembrane region" description="Helical" evidence="6">
    <location>
        <begin position="471"/>
        <end position="492"/>
    </location>
</feature>
<evidence type="ECO:0000256" key="1">
    <source>
        <dbReference type="ARBA" id="ARBA00004141"/>
    </source>
</evidence>
<sequence>MAESVNEWHCSQRDAPERLYSSVWLTLVEAERSPAGRASYKTPIKSAFSHVSGGTSVKNITMTSQKEGNGCNSSPSNGKTNGHSGGDEDNSLDAILVRIGQFGRYQIINYVLLCVPMLFNAFFSISYVFSASTVVHRCNVPQCDSASSGYEESWLNFTIPYKNSWDACHRFAVNETGISGAAPSGDFCAEEYFTNRPESCGHDFKFRDEEKTISTEFGIYCEDEWKLSMVGTVNNIGQFVGIPLGGYFADRFGRRTMLAVAGSLSALMGVIRSLSSNYSMFLAFEFLDMALVGPKRRVAAATIITIFYALGEAFLGFLASQVQHWRWLLRVLYAPAILQILFLWILPESVRWLLSQGAEDRAAAVLRRAARINKRALPEEQVEELLATNRQKLSQANESQYPIMRAVRFFSLRIANCCLCWFTHTLIALGLSLNSVNLGGSKYTNFMLNGFIQIPGLLLPLVIMDRVGRRYSLCASMLLCAICMGASAGVAADNYAGSLTLFLIGKLAITCSFQILYFFTSEIFPTNVRNSLLSLCSMVGRIGSMLAPQTPLLAKYYIYAPQILFATFALISGFLTLAFPETADKVLPTTMEEARDLNVAKRRGQGVAGEELGEGPKGSQ</sequence>
<feature type="transmembrane region" description="Helical" evidence="6">
    <location>
        <begin position="107"/>
        <end position="129"/>
    </location>
</feature>
<keyword evidence="4 6" id="KW-0472">Membrane</keyword>
<keyword evidence="3 6" id="KW-1133">Transmembrane helix</keyword>
<dbReference type="InterPro" id="IPR005829">
    <property type="entry name" value="Sugar_transporter_CS"/>
</dbReference>
<protein>
    <recommendedName>
        <fullName evidence="7">Major facilitator superfamily (MFS) profile domain-containing protein</fullName>
    </recommendedName>
</protein>
<comment type="subcellular location">
    <subcellularLocation>
        <location evidence="1">Membrane</location>
        <topology evidence="1">Multi-pass membrane protein</topology>
    </subcellularLocation>
</comment>
<feature type="transmembrane region" description="Helical" evidence="6">
    <location>
        <begin position="531"/>
        <end position="550"/>
    </location>
</feature>
<dbReference type="PANTHER" id="PTHR24064">
    <property type="entry name" value="SOLUTE CARRIER FAMILY 22 MEMBER"/>
    <property type="match status" value="1"/>
</dbReference>
<evidence type="ECO:0000256" key="4">
    <source>
        <dbReference type="ARBA" id="ARBA00023136"/>
    </source>
</evidence>
<feature type="transmembrane region" description="Helical" evidence="6">
    <location>
        <begin position="414"/>
        <end position="434"/>
    </location>
</feature>
<evidence type="ECO:0000256" key="3">
    <source>
        <dbReference type="ARBA" id="ARBA00022989"/>
    </source>
</evidence>
<accession>A0A9P9YJ83</accession>
<evidence type="ECO:0000256" key="5">
    <source>
        <dbReference type="SAM" id="MobiDB-lite"/>
    </source>
</evidence>
<name>A0A9P9YJ83_9MUSC</name>
<dbReference type="SUPFAM" id="SSF103473">
    <property type="entry name" value="MFS general substrate transporter"/>
    <property type="match status" value="1"/>
</dbReference>
<dbReference type="Proteomes" id="UP001059596">
    <property type="component" value="Unassembled WGS sequence"/>
</dbReference>
<dbReference type="AlphaFoldDB" id="A0A9P9YJ83"/>
<reference evidence="8" key="1">
    <citation type="journal article" date="2023" name="Genome Biol. Evol.">
        <title>Long-read-based Genome Assembly of Drosophila gunungcola Reveals Fewer Chemosensory Genes in Flower-breeding Species.</title>
        <authorList>
            <person name="Negi A."/>
            <person name="Liao B.Y."/>
            <person name="Yeh S.D."/>
        </authorList>
    </citation>
    <scope>NUCLEOTIDE SEQUENCE</scope>
    <source>
        <strain evidence="8">Sukarami</strain>
    </source>
</reference>
<dbReference type="CDD" id="cd17317">
    <property type="entry name" value="MFS_SLC22"/>
    <property type="match status" value="1"/>
</dbReference>
<comment type="caution">
    <text evidence="8">The sequence shown here is derived from an EMBL/GenBank/DDBJ whole genome shotgun (WGS) entry which is preliminary data.</text>
</comment>
<keyword evidence="9" id="KW-1185">Reference proteome</keyword>
<dbReference type="Gene3D" id="1.20.1250.20">
    <property type="entry name" value="MFS general substrate transporter like domains"/>
    <property type="match status" value="1"/>
</dbReference>
<evidence type="ECO:0000313" key="9">
    <source>
        <dbReference type="Proteomes" id="UP001059596"/>
    </source>
</evidence>